<name>A0A0G0K8Z3_9BACT</name>
<gene>
    <name evidence="2" type="ORF">US53_C0028G0004</name>
</gene>
<evidence type="ECO:0000313" key="3">
    <source>
        <dbReference type="Proteomes" id="UP000034591"/>
    </source>
</evidence>
<dbReference type="AlphaFoldDB" id="A0A0G0K8Z3"/>
<keyword evidence="1" id="KW-0812">Transmembrane</keyword>
<keyword evidence="1" id="KW-1133">Transmembrane helix</keyword>
<feature type="transmembrane region" description="Helical" evidence="1">
    <location>
        <begin position="32"/>
        <end position="52"/>
    </location>
</feature>
<evidence type="ECO:0000256" key="1">
    <source>
        <dbReference type="SAM" id="Phobius"/>
    </source>
</evidence>
<accession>A0A0G0K8Z3</accession>
<sequence length="188" mass="20590">MGCRVMDDEEKDTISKNPGRRFNPVVLIKKKFKLLLIITAFVLAIGGTAFLARSKPELLGIPASQQVVNSQEEIESLVQEVGKIIVLPEGEDPTVATVTEFDKVKEQKFFEKAQNGDKVLVYANAKKAYLYRPSEKRIIEVGVVNIPEPTAIVTPSVTNAVISPTPTLTSVPTKLPTQSFSQTPTIIP</sequence>
<protein>
    <submittedName>
        <fullName evidence="2">Uncharacterized protein</fullName>
    </submittedName>
</protein>
<organism evidence="2 3">
    <name type="scientific">Candidatus Woesebacteria bacterium GW2011_GWA1_37_7</name>
    <dbReference type="NCBI Taxonomy" id="1618545"/>
    <lineage>
        <taxon>Bacteria</taxon>
        <taxon>Candidatus Woeseibacteriota</taxon>
    </lineage>
</organism>
<comment type="caution">
    <text evidence="2">The sequence shown here is derived from an EMBL/GenBank/DDBJ whole genome shotgun (WGS) entry which is preliminary data.</text>
</comment>
<dbReference type="EMBL" id="LBTI01000028">
    <property type="protein sequence ID" value="KKQ37076.1"/>
    <property type="molecule type" value="Genomic_DNA"/>
</dbReference>
<dbReference type="Proteomes" id="UP000034591">
    <property type="component" value="Unassembled WGS sequence"/>
</dbReference>
<reference evidence="2 3" key="1">
    <citation type="journal article" date="2015" name="Nature">
        <title>rRNA introns, odd ribosomes, and small enigmatic genomes across a large radiation of phyla.</title>
        <authorList>
            <person name="Brown C.T."/>
            <person name="Hug L.A."/>
            <person name="Thomas B.C."/>
            <person name="Sharon I."/>
            <person name="Castelle C.J."/>
            <person name="Singh A."/>
            <person name="Wilkins M.J."/>
            <person name="Williams K.H."/>
            <person name="Banfield J.F."/>
        </authorList>
    </citation>
    <scope>NUCLEOTIDE SEQUENCE [LARGE SCALE GENOMIC DNA]</scope>
</reference>
<keyword evidence="1" id="KW-0472">Membrane</keyword>
<evidence type="ECO:0000313" key="2">
    <source>
        <dbReference type="EMBL" id="KKQ37076.1"/>
    </source>
</evidence>
<dbReference type="STRING" id="1618545.US53_C0028G0004"/>
<proteinExistence type="predicted"/>